<evidence type="ECO:0000313" key="3">
    <source>
        <dbReference type="EMBL" id="PTN08071.1"/>
    </source>
</evidence>
<reference evidence="3 4" key="1">
    <citation type="submission" date="2018-04" db="EMBL/GenBank/DDBJ databases">
        <title>Genomic Encyclopedia of Archaeal and Bacterial Type Strains, Phase II (KMG-II): from individual species to whole genera.</title>
        <authorList>
            <person name="Goeker M."/>
        </authorList>
    </citation>
    <scope>NUCLEOTIDE SEQUENCE [LARGE SCALE GENOMIC DNA]</scope>
    <source>
        <strain evidence="3 4">DSM 28823</strain>
    </source>
</reference>
<gene>
    <name evidence="3" type="ORF">C8N47_111111</name>
</gene>
<comment type="caution">
    <text evidence="3">The sequence shown here is derived from an EMBL/GenBank/DDBJ whole genome shotgun (WGS) entry which is preliminary data.</text>
</comment>
<proteinExistence type="predicted"/>
<keyword evidence="4" id="KW-1185">Reference proteome</keyword>
<dbReference type="Proteomes" id="UP000243525">
    <property type="component" value="Unassembled WGS sequence"/>
</dbReference>
<protein>
    <submittedName>
        <fullName evidence="3">Integrase-like protein</fullName>
    </submittedName>
</protein>
<dbReference type="InterPro" id="IPR001584">
    <property type="entry name" value="Integrase_cat-core"/>
</dbReference>
<dbReference type="GO" id="GO:0003676">
    <property type="term" value="F:nucleic acid binding"/>
    <property type="evidence" value="ECO:0007669"/>
    <property type="project" value="InterPro"/>
</dbReference>
<evidence type="ECO:0000259" key="2">
    <source>
        <dbReference type="PROSITE" id="PS50994"/>
    </source>
</evidence>
<dbReference type="InterPro" id="IPR012337">
    <property type="entry name" value="RNaseH-like_sf"/>
</dbReference>
<dbReference type="InterPro" id="IPR036397">
    <property type="entry name" value="RNaseH_sf"/>
</dbReference>
<dbReference type="Gene3D" id="3.30.420.10">
    <property type="entry name" value="Ribonuclease H-like superfamily/Ribonuclease H"/>
    <property type="match status" value="1"/>
</dbReference>
<sequence length="742" mass="85692">MMIFQPGDILARSEQGGTTVWVNHRLLLDFCHMSENHLRKVRSEYKSSLPPSQQKFDILPDSGSSWRWSKQNGFFYYAVNRIPNRAPKFYRDQLPSDSDLLKAMRELDIKSKSDLSDRIKKDIQARVADFFSNDDITYFCYSSEPTFNQDKAKQLAEAKAWCDMISVYTEGGRFKRFGLKRKEDFYNVCTEIIQGKELEGLRINTVKSLRKKISLYPAVGDDRQRNYFISGKYGNDNRRKVGKFKLVDTVTGEELPFDIHEAIMFNLYMNPGNPQKEDLLPLWEEYKEDLAEFSTDEPMAYRTFTQYCSRFDTQLRTAKARHGEDYYNKQFLTYVPSEHLKYAHSLFAADGSATVAYKYYDKDGTCRRMNLYVILISDVASRYIAGWAPAKEGLHNETPRMTEQAVKMAIESGGYQTMFEVVTDNHGAFTSEESKDLLSSIFNKVRTIRAHNSQANPAETQFRLFKKTLKRFNNFLRTSWIAGIDNQANPDFIPNNEVLPTYEEAVLQMARIIADFNNKKMRDGSTPAQRFEMKHPDCKPMDDRQLRSVFAYRTAVEITRMRGFVEVWKADQLYKFEIPEYFTGMAEKIAKATGYKPDAKLSVVWDYEAADLYTLEGKYLCTCKVAQKAVQSHAESNEHTDYAIGHHQKRQRIQLEQADDFEQKASQTADLLNAGLLDSYNIAVTDKNYSKESYNAEMESGMNQNSPVSVNVKNEFENENNSSRNRKDFDGYDPEAAAIDNL</sequence>
<dbReference type="SUPFAM" id="SSF53098">
    <property type="entry name" value="Ribonuclease H-like"/>
    <property type="match status" value="1"/>
</dbReference>
<evidence type="ECO:0000313" key="4">
    <source>
        <dbReference type="Proteomes" id="UP000243525"/>
    </source>
</evidence>
<dbReference type="GO" id="GO:0015074">
    <property type="term" value="P:DNA integration"/>
    <property type="evidence" value="ECO:0007669"/>
    <property type="project" value="InterPro"/>
</dbReference>
<dbReference type="EMBL" id="QAAD01000011">
    <property type="protein sequence ID" value="PTN08071.1"/>
    <property type="molecule type" value="Genomic_DNA"/>
</dbReference>
<name>A0A2T5C0F6_9BACT</name>
<dbReference type="OrthoDB" id="913040at2"/>
<organism evidence="3 4">
    <name type="scientific">Mangrovibacterium marinum</name>
    <dbReference type="NCBI Taxonomy" id="1639118"/>
    <lineage>
        <taxon>Bacteria</taxon>
        <taxon>Pseudomonadati</taxon>
        <taxon>Bacteroidota</taxon>
        <taxon>Bacteroidia</taxon>
        <taxon>Marinilabiliales</taxon>
        <taxon>Prolixibacteraceae</taxon>
        <taxon>Mangrovibacterium</taxon>
    </lineage>
</organism>
<evidence type="ECO:0000256" key="1">
    <source>
        <dbReference type="SAM" id="MobiDB-lite"/>
    </source>
</evidence>
<accession>A0A2T5C0F6</accession>
<feature type="region of interest" description="Disordered" evidence="1">
    <location>
        <begin position="717"/>
        <end position="742"/>
    </location>
</feature>
<feature type="domain" description="Integrase catalytic" evidence="2">
    <location>
        <begin position="332"/>
        <end position="535"/>
    </location>
</feature>
<dbReference type="AlphaFoldDB" id="A0A2T5C0F6"/>
<dbReference type="RefSeq" id="WP_107822800.1">
    <property type="nucleotide sequence ID" value="NZ_QAAD01000011.1"/>
</dbReference>
<dbReference type="PROSITE" id="PS50994">
    <property type="entry name" value="INTEGRASE"/>
    <property type="match status" value="1"/>
</dbReference>